<evidence type="ECO:0000313" key="2">
    <source>
        <dbReference type="EMBL" id="KAG2598962.1"/>
    </source>
</evidence>
<name>A0A8T0SHS5_PANVG</name>
<evidence type="ECO:0000256" key="1">
    <source>
        <dbReference type="SAM" id="MobiDB-lite"/>
    </source>
</evidence>
<organism evidence="2 3">
    <name type="scientific">Panicum virgatum</name>
    <name type="common">Blackwell switchgrass</name>
    <dbReference type="NCBI Taxonomy" id="38727"/>
    <lineage>
        <taxon>Eukaryota</taxon>
        <taxon>Viridiplantae</taxon>
        <taxon>Streptophyta</taxon>
        <taxon>Embryophyta</taxon>
        <taxon>Tracheophyta</taxon>
        <taxon>Spermatophyta</taxon>
        <taxon>Magnoliopsida</taxon>
        <taxon>Liliopsida</taxon>
        <taxon>Poales</taxon>
        <taxon>Poaceae</taxon>
        <taxon>PACMAD clade</taxon>
        <taxon>Panicoideae</taxon>
        <taxon>Panicodae</taxon>
        <taxon>Paniceae</taxon>
        <taxon>Panicinae</taxon>
        <taxon>Panicum</taxon>
        <taxon>Panicum sect. Hiantes</taxon>
    </lineage>
</organism>
<accession>A0A8T0SHS5</accession>
<gene>
    <name evidence="2" type="ORF">PVAP13_5KG390528</name>
</gene>
<feature type="compositionally biased region" description="Basic and acidic residues" evidence="1">
    <location>
        <begin position="147"/>
        <end position="162"/>
    </location>
</feature>
<sequence length="178" mass="19425">MKIPTPRPGEPKQASPQAGGRRSHTTNPGPPKISRPARGKERETDRAFPASPERSGFQIFFIPTASPPHLFPCLPALRKASSILSSFLPTRWLPSISPSPRDIFPCHRPSLYIQPVRPRRFPSLVAIAVSSATIPGTCRTADALAAAREDTTGRRKERGRSAEEEEGQSAQSRVIWGG</sequence>
<dbReference type="AlphaFoldDB" id="A0A8T0SHS5"/>
<keyword evidence="3" id="KW-1185">Reference proteome</keyword>
<reference evidence="2" key="1">
    <citation type="submission" date="2020-05" db="EMBL/GenBank/DDBJ databases">
        <title>WGS assembly of Panicum virgatum.</title>
        <authorList>
            <person name="Lovell J.T."/>
            <person name="Jenkins J."/>
            <person name="Shu S."/>
            <person name="Juenger T.E."/>
            <person name="Schmutz J."/>
        </authorList>
    </citation>
    <scope>NUCLEOTIDE SEQUENCE</scope>
    <source>
        <strain evidence="2">AP13</strain>
    </source>
</reference>
<proteinExistence type="predicted"/>
<feature type="region of interest" description="Disordered" evidence="1">
    <location>
        <begin position="1"/>
        <end position="50"/>
    </location>
</feature>
<feature type="region of interest" description="Disordered" evidence="1">
    <location>
        <begin position="145"/>
        <end position="178"/>
    </location>
</feature>
<comment type="caution">
    <text evidence="2">The sequence shown here is derived from an EMBL/GenBank/DDBJ whole genome shotgun (WGS) entry which is preliminary data.</text>
</comment>
<evidence type="ECO:0000313" key="3">
    <source>
        <dbReference type="Proteomes" id="UP000823388"/>
    </source>
</evidence>
<protein>
    <submittedName>
        <fullName evidence="2">Uncharacterized protein</fullName>
    </submittedName>
</protein>
<dbReference type="EMBL" id="CM029045">
    <property type="protein sequence ID" value="KAG2598962.1"/>
    <property type="molecule type" value="Genomic_DNA"/>
</dbReference>
<feature type="compositionally biased region" description="Low complexity" evidence="1">
    <location>
        <begin position="168"/>
        <end position="178"/>
    </location>
</feature>
<dbReference type="Proteomes" id="UP000823388">
    <property type="component" value="Chromosome 5K"/>
</dbReference>